<evidence type="ECO:0000313" key="1">
    <source>
        <dbReference type="EMBL" id="OXM13711.1"/>
    </source>
</evidence>
<comment type="caution">
    <text evidence="1">The sequence shown here is derived from an EMBL/GenBank/DDBJ whole genome shotgun (WGS) entry which is preliminary data.</text>
</comment>
<sequence>MKLASLEPMLGCAADRFISVVQMKWTTIQLLRVFIARSNAIKIKRAGRMDKEQSLLYAIFKSYCADEKLQEVQLYERVDWNSFLQLAGHHRVLPLLHHFFKAEADHSIPDFVLKRLREEHRDNLFKMMMLAGESSRIHDELEVSGVRSLFLKGPTLAFELYGDLSLRNSSDLDILIDLKAVSGNLFTLDRLMERLGYQTDDFEPSLFNEWKWRQHHRTYYNSLTKTFVEIHWRLSPGPLMEPSFEELWRERRRSNLPSCSVYYLGSTHLFYYLTLHGARHGWFRLRWLLDMDRLLRRNVDWDAVRKLLRRFQALHLGDQTLLMASRILNTPLPSVFLPIRPGSKGDQLTSRPSYYLKETINVSSTPQAGFIRDHKRYLFSMKSPLHKFLFLLSLFHPYPQDEKTMPLPKPFHFLYFPLRPFLWIWRKARQEPLL</sequence>
<reference evidence="1 2" key="1">
    <citation type="submission" date="2017-07" db="EMBL/GenBank/DDBJ databases">
        <title>Paenibacillus herberti R33 genome sequencing and assembly.</title>
        <authorList>
            <person name="Su W."/>
        </authorList>
    </citation>
    <scope>NUCLEOTIDE SEQUENCE [LARGE SCALE GENOMIC DNA]</scope>
    <source>
        <strain evidence="1 2">R33</strain>
    </source>
</reference>
<dbReference type="Pfam" id="PF14907">
    <property type="entry name" value="NTP_transf_5"/>
    <property type="match status" value="1"/>
</dbReference>
<evidence type="ECO:0000313" key="2">
    <source>
        <dbReference type="Proteomes" id="UP000215145"/>
    </source>
</evidence>
<dbReference type="Proteomes" id="UP000215145">
    <property type="component" value="Unassembled WGS sequence"/>
</dbReference>
<accession>A0A229NUZ9</accession>
<dbReference type="AlphaFoldDB" id="A0A229NUZ9"/>
<name>A0A229NUZ9_9BACL</name>
<proteinExistence type="predicted"/>
<dbReference type="OrthoDB" id="9773927at2"/>
<organism evidence="1 2">
    <name type="scientific">Paenibacillus herberti</name>
    <dbReference type="NCBI Taxonomy" id="1619309"/>
    <lineage>
        <taxon>Bacteria</taxon>
        <taxon>Bacillati</taxon>
        <taxon>Bacillota</taxon>
        <taxon>Bacilli</taxon>
        <taxon>Bacillales</taxon>
        <taxon>Paenibacillaceae</taxon>
        <taxon>Paenibacillus</taxon>
    </lineage>
</organism>
<dbReference type="EMBL" id="NMUQ01000003">
    <property type="protein sequence ID" value="OXM13711.1"/>
    <property type="molecule type" value="Genomic_DNA"/>
</dbReference>
<protein>
    <submittedName>
        <fullName evidence="1">Renal dipeptidase</fullName>
    </submittedName>
</protein>
<keyword evidence="2" id="KW-1185">Reference proteome</keyword>
<dbReference type="InterPro" id="IPR039498">
    <property type="entry name" value="NTP_transf_5"/>
</dbReference>
<gene>
    <name evidence="1" type="ORF">CGZ75_22090</name>
</gene>